<keyword evidence="1" id="KW-0472">Membrane</keyword>
<dbReference type="EMBL" id="JAVRHZ010000005">
    <property type="protein sequence ID" value="MDT0556271.1"/>
    <property type="molecule type" value="Genomic_DNA"/>
</dbReference>
<gene>
    <name evidence="2" type="ORF">RM538_09660</name>
</gene>
<comment type="caution">
    <text evidence="2">The sequence shown here is derived from an EMBL/GenBank/DDBJ whole genome shotgun (WGS) entry which is preliminary data.</text>
</comment>
<dbReference type="Proteomes" id="UP001254488">
    <property type="component" value="Unassembled WGS sequence"/>
</dbReference>
<sequence>MGSKIYRLFEYAYIVMALFSAYLVYTNWDTNRNRAYLFAFFIVVALFMFFFKRNFRKKLENRNDKK</sequence>
<dbReference type="RefSeq" id="WP_311333223.1">
    <property type="nucleotide sequence ID" value="NZ_JAVRHZ010000005.1"/>
</dbReference>
<keyword evidence="1" id="KW-0812">Transmembrane</keyword>
<keyword evidence="3" id="KW-1185">Reference proteome</keyword>
<reference evidence="2 3" key="1">
    <citation type="submission" date="2023-09" db="EMBL/GenBank/DDBJ databases">
        <authorList>
            <person name="Rey-Velasco X."/>
        </authorList>
    </citation>
    <scope>NUCLEOTIDE SEQUENCE [LARGE SCALE GENOMIC DNA]</scope>
    <source>
        <strain evidence="2 3">W242</strain>
    </source>
</reference>
<accession>A0ABU2YEI4</accession>
<feature type="transmembrane region" description="Helical" evidence="1">
    <location>
        <begin position="34"/>
        <end position="51"/>
    </location>
</feature>
<protein>
    <submittedName>
        <fullName evidence="2">Uncharacterized protein</fullName>
    </submittedName>
</protein>
<evidence type="ECO:0000313" key="3">
    <source>
        <dbReference type="Proteomes" id="UP001254488"/>
    </source>
</evidence>
<evidence type="ECO:0000256" key="1">
    <source>
        <dbReference type="SAM" id="Phobius"/>
    </source>
</evidence>
<name>A0ABU2YEI4_9FLAO</name>
<evidence type="ECO:0000313" key="2">
    <source>
        <dbReference type="EMBL" id="MDT0556271.1"/>
    </source>
</evidence>
<proteinExistence type="predicted"/>
<feature type="transmembrane region" description="Helical" evidence="1">
    <location>
        <begin position="12"/>
        <end position="28"/>
    </location>
</feature>
<organism evidence="2 3">
    <name type="scientific">Patiriisocius hiemis</name>
    <dbReference type="NCBI Taxonomy" id="3075604"/>
    <lineage>
        <taxon>Bacteria</taxon>
        <taxon>Pseudomonadati</taxon>
        <taxon>Bacteroidota</taxon>
        <taxon>Flavobacteriia</taxon>
        <taxon>Flavobacteriales</taxon>
        <taxon>Flavobacteriaceae</taxon>
        <taxon>Patiriisocius</taxon>
    </lineage>
</organism>
<keyword evidence="1" id="KW-1133">Transmembrane helix</keyword>